<dbReference type="PANTHER" id="PTHR47959:SF13">
    <property type="entry name" value="ATP-DEPENDENT RNA HELICASE RHLE"/>
    <property type="match status" value="1"/>
</dbReference>
<dbReference type="AlphaFoldDB" id="A0A5C7FY12"/>
<dbReference type="PROSITE" id="PS51194">
    <property type="entry name" value="HELICASE_CTER"/>
    <property type="match status" value="1"/>
</dbReference>
<dbReference type="GO" id="GO:0005829">
    <property type="term" value="C:cytosol"/>
    <property type="evidence" value="ECO:0007669"/>
    <property type="project" value="TreeGrafter"/>
</dbReference>
<evidence type="ECO:0000256" key="8">
    <source>
        <dbReference type="SAM" id="MobiDB-lite"/>
    </source>
</evidence>
<comment type="similarity">
    <text evidence="5 7">Belongs to the DEAD box helicase family.</text>
</comment>
<dbReference type="InterPro" id="IPR050079">
    <property type="entry name" value="DEAD_box_RNA_helicase"/>
</dbReference>
<feature type="domain" description="DEAD-box RNA helicase Q" evidence="11">
    <location>
        <begin position="2"/>
        <end position="30"/>
    </location>
</feature>
<dbReference type="Gene3D" id="3.40.50.300">
    <property type="entry name" value="P-loop containing nucleotide triphosphate hydrolases"/>
    <property type="match status" value="2"/>
</dbReference>
<dbReference type="Gene3D" id="3.30.70.330">
    <property type="match status" value="1"/>
</dbReference>
<keyword evidence="2 7" id="KW-0378">Hydrolase</keyword>
<dbReference type="Proteomes" id="UP000321907">
    <property type="component" value="Unassembled WGS sequence"/>
</dbReference>
<feature type="region of interest" description="Disordered" evidence="8">
    <location>
        <begin position="532"/>
        <end position="561"/>
    </location>
</feature>
<dbReference type="GO" id="GO:0003724">
    <property type="term" value="F:RNA helicase activity"/>
    <property type="evidence" value="ECO:0007669"/>
    <property type="project" value="InterPro"/>
</dbReference>
<organism evidence="12 13">
    <name type="scientific">Neolewinella aurantiaca</name>
    <dbReference type="NCBI Taxonomy" id="2602767"/>
    <lineage>
        <taxon>Bacteria</taxon>
        <taxon>Pseudomonadati</taxon>
        <taxon>Bacteroidota</taxon>
        <taxon>Saprospiria</taxon>
        <taxon>Saprospirales</taxon>
        <taxon>Lewinellaceae</taxon>
        <taxon>Neolewinella</taxon>
    </lineage>
</organism>
<evidence type="ECO:0000256" key="5">
    <source>
        <dbReference type="ARBA" id="ARBA00038437"/>
    </source>
</evidence>
<evidence type="ECO:0000256" key="6">
    <source>
        <dbReference type="PROSITE-ProRule" id="PRU00552"/>
    </source>
</evidence>
<dbReference type="PROSITE" id="PS51192">
    <property type="entry name" value="HELICASE_ATP_BIND_1"/>
    <property type="match status" value="1"/>
</dbReference>
<feature type="short sequence motif" description="Q motif" evidence="6">
    <location>
        <begin position="2"/>
        <end position="30"/>
    </location>
</feature>
<dbReference type="OrthoDB" id="9785240at2"/>
<dbReference type="GO" id="GO:0016787">
    <property type="term" value="F:hydrolase activity"/>
    <property type="evidence" value="ECO:0007669"/>
    <property type="project" value="UniProtKB-KW"/>
</dbReference>
<reference evidence="12 13" key="1">
    <citation type="submission" date="2019-08" db="EMBL/GenBank/DDBJ databases">
        <title>Lewinella sp. strain SSH13 Genome sequencing and assembly.</title>
        <authorList>
            <person name="Kim I."/>
        </authorList>
    </citation>
    <scope>NUCLEOTIDE SEQUENCE [LARGE SCALE GENOMIC DNA]</scope>
    <source>
        <strain evidence="12 13">SSH13</strain>
    </source>
</reference>
<dbReference type="CDD" id="cd12252">
    <property type="entry name" value="RRM_DbpA"/>
    <property type="match status" value="1"/>
</dbReference>
<evidence type="ECO:0000259" key="10">
    <source>
        <dbReference type="PROSITE" id="PS51194"/>
    </source>
</evidence>
<dbReference type="InterPro" id="IPR000629">
    <property type="entry name" value="RNA-helicase_DEAD-box_CS"/>
</dbReference>
<dbReference type="RefSeq" id="WP_147928752.1">
    <property type="nucleotide sequence ID" value="NZ_VOXD01000001.1"/>
</dbReference>
<dbReference type="CDD" id="cd00268">
    <property type="entry name" value="DEADc"/>
    <property type="match status" value="1"/>
</dbReference>
<accession>A0A5C7FY12</accession>
<evidence type="ECO:0000256" key="2">
    <source>
        <dbReference type="ARBA" id="ARBA00022801"/>
    </source>
</evidence>
<dbReference type="GO" id="GO:0003676">
    <property type="term" value="F:nucleic acid binding"/>
    <property type="evidence" value="ECO:0007669"/>
    <property type="project" value="InterPro"/>
</dbReference>
<protein>
    <submittedName>
        <fullName evidence="12">DEAD/DEAH box helicase</fullName>
    </submittedName>
</protein>
<evidence type="ECO:0000313" key="13">
    <source>
        <dbReference type="Proteomes" id="UP000321907"/>
    </source>
</evidence>
<dbReference type="Pfam" id="PF00270">
    <property type="entry name" value="DEAD"/>
    <property type="match status" value="1"/>
</dbReference>
<name>A0A5C7FY12_9BACT</name>
<dbReference type="PROSITE" id="PS51195">
    <property type="entry name" value="Q_MOTIF"/>
    <property type="match status" value="1"/>
</dbReference>
<dbReference type="Pfam" id="PF00271">
    <property type="entry name" value="Helicase_C"/>
    <property type="match status" value="1"/>
</dbReference>
<dbReference type="InterPro" id="IPR012677">
    <property type="entry name" value="Nucleotide-bd_a/b_plait_sf"/>
</dbReference>
<dbReference type="CDD" id="cd18787">
    <property type="entry name" value="SF2_C_DEAD"/>
    <property type="match status" value="1"/>
</dbReference>
<evidence type="ECO:0000259" key="9">
    <source>
        <dbReference type="PROSITE" id="PS51192"/>
    </source>
</evidence>
<evidence type="ECO:0000259" key="11">
    <source>
        <dbReference type="PROSITE" id="PS51195"/>
    </source>
</evidence>
<dbReference type="InterPro" id="IPR005580">
    <property type="entry name" value="DbpA/CsdA_RNA-bd_dom"/>
</dbReference>
<dbReference type="PANTHER" id="PTHR47959">
    <property type="entry name" value="ATP-DEPENDENT RNA HELICASE RHLE-RELATED"/>
    <property type="match status" value="1"/>
</dbReference>
<evidence type="ECO:0000256" key="4">
    <source>
        <dbReference type="ARBA" id="ARBA00022840"/>
    </source>
</evidence>
<dbReference type="InterPro" id="IPR001650">
    <property type="entry name" value="Helicase_C-like"/>
</dbReference>
<dbReference type="PROSITE" id="PS00039">
    <property type="entry name" value="DEAD_ATP_HELICASE"/>
    <property type="match status" value="1"/>
</dbReference>
<evidence type="ECO:0000256" key="3">
    <source>
        <dbReference type="ARBA" id="ARBA00022806"/>
    </source>
</evidence>
<dbReference type="Pfam" id="PF03880">
    <property type="entry name" value="DbpA"/>
    <property type="match status" value="1"/>
</dbReference>
<dbReference type="SUPFAM" id="SSF52540">
    <property type="entry name" value="P-loop containing nucleoside triphosphate hydrolases"/>
    <property type="match status" value="1"/>
</dbReference>
<dbReference type="InterPro" id="IPR044742">
    <property type="entry name" value="DEAD/DEAH_RhlB"/>
</dbReference>
<feature type="compositionally biased region" description="Basic residues" evidence="8">
    <location>
        <begin position="545"/>
        <end position="561"/>
    </location>
</feature>
<dbReference type="GO" id="GO:0005524">
    <property type="term" value="F:ATP binding"/>
    <property type="evidence" value="ECO:0007669"/>
    <property type="project" value="UniProtKB-KW"/>
</dbReference>
<gene>
    <name evidence="12" type="ORF">FUA23_00565</name>
</gene>
<proteinExistence type="inferred from homology"/>
<evidence type="ECO:0000313" key="12">
    <source>
        <dbReference type="EMBL" id="TXF91711.1"/>
    </source>
</evidence>
<dbReference type="SMART" id="SM00490">
    <property type="entry name" value="HELICc"/>
    <property type="match status" value="1"/>
</dbReference>
<keyword evidence="4 7" id="KW-0067">ATP-binding</keyword>
<keyword evidence="1 7" id="KW-0547">Nucleotide-binding</keyword>
<dbReference type="InterPro" id="IPR014001">
    <property type="entry name" value="Helicase_ATP-bd"/>
</dbReference>
<dbReference type="InterPro" id="IPR014014">
    <property type="entry name" value="RNA_helicase_DEAD_Q_motif"/>
</dbReference>
<keyword evidence="13" id="KW-1185">Reference proteome</keyword>
<dbReference type="EMBL" id="VOXD01000001">
    <property type="protein sequence ID" value="TXF91711.1"/>
    <property type="molecule type" value="Genomic_DNA"/>
</dbReference>
<dbReference type="SMART" id="SM00487">
    <property type="entry name" value="DEXDc"/>
    <property type="match status" value="1"/>
</dbReference>
<dbReference type="InterPro" id="IPR027417">
    <property type="entry name" value="P-loop_NTPase"/>
</dbReference>
<feature type="domain" description="Helicase ATP-binding" evidence="9">
    <location>
        <begin position="34"/>
        <end position="205"/>
    </location>
</feature>
<feature type="domain" description="Helicase C-terminal" evidence="10">
    <location>
        <begin position="231"/>
        <end position="378"/>
    </location>
</feature>
<sequence>METYQDSALRDDVKKAVAELGFIKPTPVQAAAIPVIMESDRDLVALARTGTGKTAGFGLPVVNDIDTDINAVQALILCPTRELCLQIAKDLAAFSRFRKGVNVVAVYGGAPITHQIKDIKAGAQIVVGTPGRTLDLINRKKLKVGQLKRVVLDEADEMLNMGFQEELNSILGATPEEKQTLLFSATMPKEAKKISQDYMTDPAEISVGHSDAGNSNIVHQYYKVRASDRFSLLRLLIELDPDMYAVIFCRTRREVNGVAEDLRFAGHAADALHGDMSQAQRDDVMRRFRKGRIKLLVATDVAARGLDVSDLTHVINYNLPDAPEVYVHRSGRTGRAGKEGTALSIVTGKEVRKVRDIERYSKIKFEIKEVPKQDDVYKIRALRFADKVKNAKLDDKVAAFLPEVIETFDGMEREELIQKILGYGLGNLSKQLSGQKPIREAKDDDRPDKKGRNIDYTTITMAAGRNKGYNVPQIIGMINRMVPGKKIAFGKIDIQNNMTYVGVDSKEAKKVVAAMEGAVDKGTELNVRMFEGGTKVDGPRDFAPRKRKPFKPGGFKKKKKW</sequence>
<evidence type="ECO:0000256" key="1">
    <source>
        <dbReference type="ARBA" id="ARBA00022741"/>
    </source>
</evidence>
<evidence type="ECO:0000256" key="7">
    <source>
        <dbReference type="RuleBase" id="RU000492"/>
    </source>
</evidence>
<keyword evidence="3 7" id="KW-0347">Helicase</keyword>
<comment type="caution">
    <text evidence="12">The sequence shown here is derived from an EMBL/GenBank/DDBJ whole genome shotgun (WGS) entry which is preliminary data.</text>
</comment>
<dbReference type="InterPro" id="IPR011545">
    <property type="entry name" value="DEAD/DEAH_box_helicase_dom"/>
</dbReference>